<dbReference type="GO" id="GO:0000156">
    <property type="term" value="F:phosphorelay response regulator activity"/>
    <property type="evidence" value="ECO:0007669"/>
    <property type="project" value="TreeGrafter"/>
</dbReference>
<dbReference type="PANTHER" id="PTHR48111">
    <property type="entry name" value="REGULATOR OF RPOS"/>
    <property type="match status" value="1"/>
</dbReference>
<dbReference type="GO" id="GO:0032993">
    <property type="term" value="C:protein-DNA complex"/>
    <property type="evidence" value="ECO:0007669"/>
    <property type="project" value="TreeGrafter"/>
</dbReference>
<dbReference type="SUPFAM" id="SSF52172">
    <property type="entry name" value="CheY-like"/>
    <property type="match status" value="1"/>
</dbReference>
<dbReference type="PANTHER" id="PTHR48111:SF1">
    <property type="entry name" value="TWO-COMPONENT RESPONSE REGULATOR ORR33"/>
    <property type="match status" value="1"/>
</dbReference>
<dbReference type="InterPro" id="IPR001789">
    <property type="entry name" value="Sig_transdc_resp-reg_receiver"/>
</dbReference>
<evidence type="ECO:0000256" key="6">
    <source>
        <dbReference type="ARBA" id="ARBA00023163"/>
    </source>
</evidence>
<dbReference type="Proteomes" id="UP000182409">
    <property type="component" value="Unassembled WGS sequence"/>
</dbReference>
<dbReference type="PROSITE" id="PS50110">
    <property type="entry name" value="RESPONSE_REGULATORY"/>
    <property type="match status" value="1"/>
</dbReference>
<gene>
    <name evidence="12" type="ORF">SAMN05443244_2363</name>
</gene>
<evidence type="ECO:0000256" key="4">
    <source>
        <dbReference type="ARBA" id="ARBA00023015"/>
    </source>
</evidence>
<dbReference type="InterPro" id="IPR036388">
    <property type="entry name" value="WH-like_DNA-bd_sf"/>
</dbReference>
<dbReference type="GO" id="GO:0005829">
    <property type="term" value="C:cytosol"/>
    <property type="evidence" value="ECO:0007669"/>
    <property type="project" value="TreeGrafter"/>
</dbReference>
<keyword evidence="4" id="KW-0805">Transcription regulation</keyword>
<dbReference type="SMART" id="SM00862">
    <property type="entry name" value="Trans_reg_C"/>
    <property type="match status" value="1"/>
</dbReference>
<dbReference type="CDD" id="cd00383">
    <property type="entry name" value="trans_reg_C"/>
    <property type="match status" value="1"/>
</dbReference>
<dbReference type="SMART" id="SM00448">
    <property type="entry name" value="REC"/>
    <property type="match status" value="1"/>
</dbReference>
<evidence type="ECO:0000256" key="2">
    <source>
        <dbReference type="ARBA" id="ARBA00022553"/>
    </source>
</evidence>
<dbReference type="PROSITE" id="PS51755">
    <property type="entry name" value="OMPR_PHOB"/>
    <property type="match status" value="1"/>
</dbReference>
<organism evidence="12 13">
    <name type="scientific">Terriglobus roseus</name>
    <dbReference type="NCBI Taxonomy" id="392734"/>
    <lineage>
        <taxon>Bacteria</taxon>
        <taxon>Pseudomonadati</taxon>
        <taxon>Acidobacteriota</taxon>
        <taxon>Terriglobia</taxon>
        <taxon>Terriglobales</taxon>
        <taxon>Acidobacteriaceae</taxon>
        <taxon>Terriglobus</taxon>
    </lineage>
</organism>
<evidence type="ECO:0000259" key="11">
    <source>
        <dbReference type="PROSITE" id="PS51755"/>
    </source>
</evidence>
<feature type="modified residue" description="4-aspartylphosphate" evidence="8">
    <location>
        <position position="71"/>
    </location>
</feature>
<dbReference type="GO" id="GO:0000976">
    <property type="term" value="F:transcription cis-regulatory region binding"/>
    <property type="evidence" value="ECO:0007669"/>
    <property type="project" value="TreeGrafter"/>
</dbReference>
<evidence type="ECO:0000256" key="1">
    <source>
        <dbReference type="ARBA" id="ARBA00013332"/>
    </source>
</evidence>
<feature type="domain" description="Response regulatory" evidence="10">
    <location>
        <begin position="22"/>
        <end position="136"/>
    </location>
</feature>
<evidence type="ECO:0000256" key="5">
    <source>
        <dbReference type="ARBA" id="ARBA00023125"/>
    </source>
</evidence>
<dbReference type="Gene3D" id="1.10.10.10">
    <property type="entry name" value="Winged helix-like DNA-binding domain superfamily/Winged helix DNA-binding domain"/>
    <property type="match status" value="1"/>
</dbReference>
<dbReference type="InterPro" id="IPR011006">
    <property type="entry name" value="CheY-like_superfamily"/>
</dbReference>
<dbReference type="Pfam" id="PF00486">
    <property type="entry name" value="Trans_reg_C"/>
    <property type="match status" value="1"/>
</dbReference>
<accession>A0A1H4NUT6</accession>
<dbReference type="InterPro" id="IPR039420">
    <property type="entry name" value="WalR-like"/>
</dbReference>
<evidence type="ECO:0000259" key="10">
    <source>
        <dbReference type="PROSITE" id="PS50110"/>
    </source>
</evidence>
<dbReference type="Gene3D" id="6.10.250.690">
    <property type="match status" value="1"/>
</dbReference>
<dbReference type="RefSeq" id="WP_348270845.1">
    <property type="nucleotide sequence ID" value="NZ_FNSD01000001.1"/>
</dbReference>
<evidence type="ECO:0000256" key="9">
    <source>
        <dbReference type="PROSITE-ProRule" id="PRU01091"/>
    </source>
</evidence>
<evidence type="ECO:0000256" key="8">
    <source>
        <dbReference type="PROSITE-ProRule" id="PRU00169"/>
    </source>
</evidence>
<keyword evidence="6" id="KW-0804">Transcription</keyword>
<evidence type="ECO:0000313" key="13">
    <source>
        <dbReference type="Proteomes" id="UP000182409"/>
    </source>
</evidence>
<keyword evidence="2 8" id="KW-0597">Phosphoprotein</keyword>
<proteinExistence type="predicted"/>
<dbReference type="InterPro" id="IPR001867">
    <property type="entry name" value="OmpR/PhoB-type_DNA-bd"/>
</dbReference>
<evidence type="ECO:0000313" key="12">
    <source>
        <dbReference type="EMBL" id="SEB98987.1"/>
    </source>
</evidence>
<comment type="function">
    <text evidence="7">This protein is a positive regulator for the phosphate regulon. Transcription of this operon is positively regulated by PhoB and PhoR when phosphate is limited.</text>
</comment>
<evidence type="ECO:0000256" key="7">
    <source>
        <dbReference type="ARBA" id="ARBA00024735"/>
    </source>
</evidence>
<dbReference type="EMBL" id="FNSD01000001">
    <property type="protein sequence ID" value="SEB98987.1"/>
    <property type="molecule type" value="Genomic_DNA"/>
</dbReference>
<dbReference type="GO" id="GO:0006355">
    <property type="term" value="P:regulation of DNA-templated transcription"/>
    <property type="evidence" value="ECO:0007669"/>
    <property type="project" value="InterPro"/>
</dbReference>
<keyword evidence="5 9" id="KW-0238">DNA-binding</keyword>
<sequence>MQMQERDAAKSGAGVILGTKAQILVVEDDVRMQKILYRLFSEQGYAVTLCGDGQSGLDAFRAGRPAAVVLDLMLPNIYGRDLCRMVKAERAGTPVVILSAISEVADKVLLFDIGADDYVTKPFSPRELLARVQAAIRRTQKAPSASVFRFGECEIDFARMTAQRAGEPATLTAHEFKLLRYFADHPERVLSREELLNEVWGYNSYPTTRTVDNQILKLRQKLEPDAAEPRYIRTVHGAGYKFIP</sequence>
<dbReference type="FunFam" id="1.10.10.10:FF:000018">
    <property type="entry name" value="DNA-binding response regulator ResD"/>
    <property type="match status" value="1"/>
</dbReference>
<keyword evidence="3" id="KW-0902">Two-component regulatory system</keyword>
<name>A0A1H4NUT6_9BACT</name>
<dbReference type="AlphaFoldDB" id="A0A1H4NUT6"/>
<reference evidence="12 13" key="1">
    <citation type="submission" date="2016-10" db="EMBL/GenBank/DDBJ databases">
        <authorList>
            <person name="de Groot N.N."/>
        </authorList>
    </citation>
    <scope>NUCLEOTIDE SEQUENCE [LARGE SCALE GENOMIC DNA]</scope>
    <source>
        <strain evidence="12 13">AB35.6</strain>
    </source>
</reference>
<dbReference type="Pfam" id="PF00072">
    <property type="entry name" value="Response_reg"/>
    <property type="match status" value="1"/>
</dbReference>
<feature type="DNA-binding region" description="OmpR/PhoB-type" evidence="9">
    <location>
        <begin position="145"/>
        <end position="244"/>
    </location>
</feature>
<protein>
    <recommendedName>
        <fullName evidence="1">Phosphate regulon transcriptional regulatory protein PhoB</fullName>
    </recommendedName>
</protein>
<evidence type="ECO:0000256" key="3">
    <source>
        <dbReference type="ARBA" id="ARBA00023012"/>
    </source>
</evidence>
<dbReference type="Gene3D" id="3.40.50.2300">
    <property type="match status" value="1"/>
</dbReference>
<feature type="domain" description="OmpR/PhoB-type" evidence="11">
    <location>
        <begin position="145"/>
        <end position="244"/>
    </location>
</feature>